<dbReference type="KEGG" id="rpb:RPB_3479"/>
<evidence type="ECO:0000313" key="1">
    <source>
        <dbReference type="EMBL" id="ABD08174.1"/>
    </source>
</evidence>
<protein>
    <submittedName>
        <fullName evidence="1">Uncharacterized protein</fullName>
    </submittedName>
</protein>
<proteinExistence type="predicted"/>
<dbReference type="Proteomes" id="UP000008809">
    <property type="component" value="Chromosome"/>
</dbReference>
<gene>
    <name evidence="1" type="ordered locus">RPB_3479</name>
</gene>
<organism evidence="1 2">
    <name type="scientific">Rhodopseudomonas palustris (strain HaA2)</name>
    <dbReference type="NCBI Taxonomy" id="316058"/>
    <lineage>
        <taxon>Bacteria</taxon>
        <taxon>Pseudomonadati</taxon>
        <taxon>Pseudomonadota</taxon>
        <taxon>Alphaproteobacteria</taxon>
        <taxon>Hyphomicrobiales</taxon>
        <taxon>Nitrobacteraceae</taxon>
        <taxon>Rhodopseudomonas</taxon>
    </lineage>
</organism>
<name>Q2IUD6_RHOP2</name>
<dbReference type="RefSeq" id="WP_011442358.1">
    <property type="nucleotide sequence ID" value="NC_007778.1"/>
</dbReference>
<dbReference type="EMBL" id="CP000250">
    <property type="protein sequence ID" value="ABD08174.1"/>
    <property type="molecule type" value="Genomic_DNA"/>
</dbReference>
<dbReference type="HOGENOM" id="CLU_2318281_0_0_5"/>
<sequence>MVEKITKTLCPGHVIYLDCDISDIRIRNSFKHRYWPDKEYNRLLEALAEVYGPVKKSEICTRGRSCEDVAREIARIVFLEEYNEVDILNELASYSKDAT</sequence>
<reference evidence="1 2" key="1">
    <citation type="submission" date="2006-01" db="EMBL/GenBank/DDBJ databases">
        <title>Complete sequence of Rhodopseudomonas palustris HaA2.</title>
        <authorList>
            <consortium name="US DOE Joint Genome Institute"/>
            <person name="Copeland A."/>
            <person name="Lucas S."/>
            <person name="Lapidus A."/>
            <person name="Barry K."/>
            <person name="Detter J.C."/>
            <person name="Glavina T."/>
            <person name="Hammon N."/>
            <person name="Israni S."/>
            <person name="Pitluck S."/>
            <person name="Chain P."/>
            <person name="Malfatti S."/>
            <person name="Shin M."/>
            <person name="Vergez L."/>
            <person name="Schmutz J."/>
            <person name="Larimer F."/>
            <person name="Land M."/>
            <person name="Hauser L."/>
            <person name="Pelletier D.A."/>
            <person name="Kyrpides N."/>
            <person name="Anderson I."/>
            <person name="Oda Y."/>
            <person name="Harwood C.S."/>
            <person name="Richardson P."/>
        </authorList>
    </citation>
    <scope>NUCLEOTIDE SEQUENCE [LARGE SCALE GENOMIC DNA]</scope>
    <source>
        <strain evidence="1 2">HaA2</strain>
    </source>
</reference>
<dbReference type="AlphaFoldDB" id="Q2IUD6"/>
<accession>Q2IUD6</accession>
<dbReference type="STRING" id="316058.RPB_3479"/>
<evidence type="ECO:0000313" key="2">
    <source>
        <dbReference type="Proteomes" id="UP000008809"/>
    </source>
</evidence>
<keyword evidence="2" id="KW-1185">Reference proteome</keyword>